<evidence type="ECO:0000313" key="1">
    <source>
        <dbReference type="EMBL" id="CBL38732.1"/>
    </source>
</evidence>
<dbReference type="EMBL" id="FP929061">
    <property type="protein sequence ID" value="CBL38732.1"/>
    <property type="molecule type" value="Genomic_DNA"/>
</dbReference>
<evidence type="ECO:0000313" key="2">
    <source>
        <dbReference type="Proteomes" id="UP000008960"/>
    </source>
</evidence>
<accession>D4N1I7</accession>
<dbReference type="AlphaFoldDB" id="D4N1I7"/>
<dbReference type="KEGG" id="bprl:CL2_18260"/>
<reference evidence="1 2" key="2">
    <citation type="submission" date="2010-03" db="EMBL/GenBank/DDBJ databases">
        <authorList>
            <person name="Pajon A."/>
        </authorList>
    </citation>
    <scope>NUCLEOTIDE SEQUENCE [LARGE SCALE GENOMIC DNA]</scope>
    <source>
        <strain evidence="1 2">SSC/2</strain>
    </source>
</reference>
<gene>
    <name evidence="1" type="ORF">CL2_18260</name>
</gene>
<dbReference type="Proteomes" id="UP000008960">
    <property type="component" value="Chromosome"/>
</dbReference>
<sequence>MKNTRYGRYASMEIKETIRGILSGSIR</sequence>
<protein>
    <submittedName>
        <fullName evidence="1">Uncharacterized protein</fullName>
    </submittedName>
</protein>
<name>D4N1I7_ANAHA</name>
<proteinExistence type="predicted"/>
<reference evidence="1 2" key="1">
    <citation type="submission" date="2010-03" db="EMBL/GenBank/DDBJ databases">
        <title>The genome sequence of Clostridiales sp. SSC/2.</title>
        <authorList>
            <consortium name="metaHIT consortium -- http://www.metahit.eu/"/>
            <person name="Pajon A."/>
            <person name="Turner K."/>
            <person name="Parkhill J."/>
            <person name="Duncan S."/>
            <person name="Flint H."/>
        </authorList>
    </citation>
    <scope>NUCLEOTIDE SEQUENCE [LARGE SCALE GENOMIC DNA]</scope>
    <source>
        <strain evidence="1 2">SSC/2</strain>
    </source>
</reference>
<organism evidence="1 2">
    <name type="scientific">Anaerostipes hadrus</name>
    <dbReference type="NCBI Taxonomy" id="649756"/>
    <lineage>
        <taxon>Bacteria</taxon>
        <taxon>Bacillati</taxon>
        <taxon>Bacillota</taxon>
        <taxon>Clostridia</taxon>
        <taxon>Lachnospirales</taxon>
        <taxon>Lachnospiraceae</taxon>
        <taxon>Anaerostipes</taxon>
    </lineage>
</organism>